<comment type="caution">
    <text evidence="1">The sequence shown here is derived from an EMBL/GenBank/DDBJ whole genome shotgun (WGS) entry which is preliminary data.</text>
</comment>
<dbReference type="Proteomes" id="UP001054252">
    <property type="component" value="Unassembled WGS sequence"/>
</dbReference>
<protein>
    <submittedName>
        <fullName evidence="1">Uncharacterized protein</fullName>
    </submittedName>
</protein>
<accession>A0AAV5K2P3</accession>
<evidence type="ECO:0000313" key="1">
    <source>
        <dbReference type="EMBL" id="GKV21203.1"/>
    </source>
</evidence>
<dbReference type="EMBL" id="BPVZ01000056">
    <property type="protein sequence ID" value="GKV21203.1"/>
    <property type="molecule type" value="Genomic_DNA"/>
</dbReference>
<keyword evidence="2" id="KW-1185">Reference proteome</keyword>
<name>A0AAV5K2P3_9ROSI</name>
<dbReference type="AlphaFoldDB" id="A0AAV5K2P3"/>
<evidence type="ECO:0000313" key="2">
    <source>
        <dbReference type="Proteomes" id="UP001054252"/>
    </source>
</evidence>
<reference evidence="1 2" key="1">
    <citation type="journal article" date="2021" name="Commun. Biol.">
        <title>The genome of Shorea leprosula (Dipterocarpaceae) highlights the ecological relevance of drought in aseasonal tropical rainforests.</title>
        <authorList>
            <person name="Ng K.K.S."/>
            <person name="Kobayashi M.J."/>
            <person name="Fawcett J.A."/>
            <person name="Hatakeyama M."/>
            <person name="Paape T."/>
            <person name="Ng C.H."/>
            <person name="Ang C.C."/>
            <person name="Tnah L.H."/>
            <person name="Lee C.T."/>
            <person name="Nishiyama T."/>
            <person name="Sese J."/>
            <person name="O'Brien M.J."/>
            <person name="Copetti D."/>
            <person name="Mohd Noor M.I."/>
            <person name="Ong R.C."/>
            <person name="Putra M."/>
            <person name="Sireger I.Z."/>
            <person name="Indrioko S."/>
            <person name="Kosugi Y."/>
            <person name="Izuno A."/>
            <person name="Isagi Y."/>
            <person name="Lee S.L."/>
            <person name="Shimizu K.K."/>
        </authorList>
    </citation>
    <scope>NUCLEOTIDE SEQUENCE [LARGE SCALE GENOMIC DNA]</scope>
    <source>
        <strain evidence="1">214</strain>
    </source>
</reference>
<organism evidence="1 2">
    <name type="scientific">Rubroshorea leprosula</name>
    <dbReference type="NCBI Taxonomy" id="152421"/>
    <lineage>
        <taxon>Eukaryota</taxon>
        <taxon>Viridiplantae</taxon>
        <taxon>Streptophyta</taxon>
        <taxon>Embryophyta</taxon>
        <taxon>Tracheophyta</taxon>
        <taxon>Spermatophyta</taxon>
        <taxon>Magnoliopsida</taxon>
        <taxon>eudicotyledons</taxon>
        <taxon>Gunneridae</taxon>
        <taxon>Pentapetalae</taxon>
        <taxon>rosids</taxon>
        <taxon>malvids</taxon>
        <taxon>Malvales</taxon>
        <taxon>Dipterocarpaceae</taxon>
        <taxon>Rubroshorea</taxon>
    </lineage>
</organism>
<proteinExistence type="predicted"/>
<sequence>MDRSVPSTTASDAFPSTKMDRIILGLQNPLMVI</sequence>
<gene>
    <name evidence="1" type="ORF">SLEP1_g31200</name>
</gene>